<evidence type="ECO:0000256" key="1">
    <source>
        <dbReference type="SAM" id="Phobius"/>
    </source>
</evidence>
<dbReference type="EMBL" id="JADKGY010000001">
    <property type="protein sequence ID" value="MBK9981417.1"/>
    <property type="molecule type" value="Genomic_DNA"/>
</dbReference>
<keyword evidence="1" id="KW-1133">Transmembrane helix</keyword>
<evidence type="ECO:0000313" key="3">
    <source>
        <dbReference type="Proteomes" id="UP000808337"/>
    </source>
</evidence>
<evidence type="ECO:0008006" key="4">
    <source>
        <dbReference type="Google" id="ProtNLM"/>
    </source>
</evidence>
<keyword evidence="1" id="KW-0812">Transmembrane</keyword>
<keyword evidence="1" id="KW-0472">Membrane</keyword>
<name>A0A9D7XS64_9BACT</name>
<proteinExistence type="predicted"/>
<gene>
    <name evidence="2" type="ORF">IPP15_03155</name>
</gene>
<evidence type="ECO:0000313" key="2">
    <source>
        <dbReference type="EMBL" id="MBK9981417.1"/>
    </source>
</evidence>
<feature type="transmembrane region" description="Helical" evidence="1">
    <location>
        <begin position="21"/>
        <end position="39"/>
    </location>
</feature>
<dbReference type="AlphaFoldDB" id="A0A9D7XS64"/>
<reference evidence="2 3" key="1">
    <citation type="submission" date="2020-10" db="EMBL/GenBank/DDBJ databases">
        <title>Connecting structure to function with the recovery of over 1000 high-quality activated sludge metagenome-assembled genomes encoding full-length rRNA genes using long-read sequencing.</title>
        <authorList>
            <person name="Singleton C.M."/>
            <person name="Petriglieri F."/>
            <person name="Kristensen J.M."/>
            <person name="Kirkegaard R.H."/>
            <person name="Michaelsen T.Y."/>
            <person name="Andersen M.H."/>
            <person name="Karst S.M."/>
            <person name="Dueholm M.S."/>
            <person name="Nielsen P.H."/>
            <person name="Albertsen M."/>
        </authorList>
    </citation>
    <scope>NUCLEOTIDE SEQUENCE [LARGE SCALE GENOMIC DNA]</scope>
    <source>
        <strain evidence="2">Ribe_18-Q3-R11-54_MAXAC.273</strain>
    </source>
</reference>
<sequence length="505" mass="54438">MFSPKTQLQSRVMDTCPLYRYFILIVIPLIVVMFLQSLHAGTDPMIKVSGELSHLNSASPCIGDAENEAMMVDPVITVRFSNPRYYCDTSRYIVDVEFQSNTANKEIFGMNVRFWYDDNLLEFVRFQNFPSSYGAVAPSPPSVTSVNVGTSWFGFPTIVADYVNGAMQKTSTNATPIYISTNGWTKLFSIVFHVDDPNADYSNFYAAVIGDLELVPSNGGFLPGNDGIVITLVNPSGGSLPSTENTIPLNWVYTGSGAPPYGHPMNTTMAPFYNCAPPITCPASVTISCGDSTLPAVLGTATSADYCIAGTPVITYSDVQTGGVCPQSNLITRIWSAADSCGNHSYCQQYITVGTGSSCNLLVTNDNDAGTGSLRDAINCALSGDTITFHASLANTTILITSTKILLSKNLYIRSNITPRIKIKSNLPGLFDIAANKTIEFKDLDIISGIATTGNDGAAFNNLGTLKLIGVKVYRNTLLPTGQYLIRNKPASQFTLSGSCFIQYN</sequence>
<comment type="caution">
    <text evidence="2">The sequence shown here is derived from an EMBL/GenBank/DDBJ whole genome shotgun (WGS) entry which is preliminary data.</text>
</comment>
<protein>
    <recommendedName>
        <fullName evidence="4">HYR domain-containing protein</fullName>
    </recommendedName>
</protein>
<dbReference type="Proteomes" id="UP000808337">
    <property type="component" value="Unassembled WGS sequence"/>
</dbReference>
<accession>A0A9D7XS64</accession>
<organism evidence="2 3">
    <name type="scientific">Candidatus Opimibacter skivensis</name>
    <dbReference type="NCBI Taxonomy" id="2982028"/>
    <lineage>
        <taxon>Bacteria</taxon>
        <taxon>Pseudomonadati</taxon>
        <taxon>Bacteroidota</taxon>
        <taxon>Saprospiria</taxon>
        <taxon>Saprospirales</taxon>
        <taxon>Saprospiraceae</taxon>
        <taxon>Candidatus Opimibacter</taxon>
    </lineage>
</organism>